<reference evidence="1 2" key="1">
    <citation type="journal article" date="2011" name="Genome Biol.">
        <title>Comparative genome sequence analysis underscores mycoparasitism as the ancestral life style of Trichoderma.</title>
        <authorList>
            <person name="Kubicek C.P."/>
            <person name="Herrera-Estrella A."/>
            <person name="Seidl-Seiboth V."/>
            <person name="Martinez D.A."/>
            <person name="Druzhinina I.S."/>
            <person name="Thon M."/>
            <person name="Zeilinger S."/>
            <person name="Casas-Flores S."/>
            <person name="Horwitz B.A."/>
            <person name="Mukherjee P.K."/>
            <person name="Mukherjee M."/>
            <person name="Kredics L."/>
            <person name="Alcaraz L.D."/>
            <person name="Aerts A."/>
            <person name="Antal Z."/>
            <person name="Atanasova L."/>
            <person name="Cervantes-Badillo M.G."/>
            <person name="Challacombe J."/>
            <person name="Chertkov O."/>
            <person name="McCluskey K."/>
            <person name="Coulpier F."/>
            <person name="Deshpande N."/>
            <person name="von Doehren H."/>
            <person name="Ebbole D.J."/>
            <person name="Esquivel-Naranjo E.U."/>
            <person name="Fekete E."/>
            <person name="Flipphi M."/>
            <person name="Glaser F."/>
            <person name="Gomez-Rodriguez E.Y."/>
            <person name="Gruber S."/>
            <person name="Han C."/>
            <person name="Henrissat B."/>
            <person name="Hermosa R."/>
            <person name="Hernandez-Onate M."/>
            <person name="Karaffa L."/>
            <person name="Kosti I."/>
            <person name="Le Crom S."/>
            <person name="Lindquist E."/>
            <person name="Lucas S."/>
            <person name="Luebeck M."/>
            <person name="Luebeck P.S."/>
            <person name="Margeot A."/>
            <person name="Metz B."/>
            <person name="Misra M."/>
            <person name="Nevalainen H."/>
            <person name="Omann M."/>
            <person name="Packer N."/>
            <person name="Perrone G."/>
            <person name="Uresti-Rivera E.E."/>
            <person name="Salamov A."/>
            <person name="Schmoll M."/>
            <person name="Seiboth B."/>
            <person name="Shapiro H."/>
            <person name="Sukno S."/>
            <person name="Tamayo-Ramos J.A."/>
            <person name="Tisch D."/>
            <person name="Wiest A."/>
            <person name="Wilkinson H.H."/>
            <person name="Zhang M."/>
            <person name="Coutinho P.M."/>
            <person name="Kenerley C.M."/>
            <person name="Monte E."/>
            <person name="Baker S.E."/>
            <person name="Grigoriev I.V."/>
        </authorList>
    </citation>
    <scope>NUCLEOTIDE SEQUENCE [LARGE SCALE GENOMIC DNA]</scope>
    <source>
        <strain evidence="2">ATCC 20476 / IMI 206040</strain>
    </source>
</reference>
<protein>
    <submittedName>
        <fullName evidence="1">Uncharacterized protein</fullName>
    </submittedName>
</protein>
<feature type="non-terminal residue" evidence="1">
    <location>
        <position position="1"/>
    </location>
</feature>
<evidence type="ECO:0000313" key="1">
    <source>
        <dbReference type="EMBL" id="EHK47028.1"/>
    </source>
</evidence>
<dbReference type="eggNOG" id="ENOG502SUXG">
    <property type="taxonomic scope" value="Eukaryota"/>
</dbReference>
<gene>
    <name evidence="1" type="ORF">TRIATDRAFT_194150</name>
</gene>
<accession>G9NR59</accession>
<proteinExistence type="predicted"/>
<dbReference type="OMA" id="TAMTEPH"/>
<sequence length="282" mass="32900">QDPAAPWPHPFIVQDLVQAFMMVAMFFPESNVTANVTEFLKSDECESFRNSLLFSPQERCKSQPDRRSRTSYRFRDKKFWDGWNEVLKGPGYFTDIFPLDWSMNIRPTIAKLYRAGIIAPAYCQNDPQIVPGVAVAATEPHRPDELDLFICYEDRYKNFPQIFPPSFAGPDKWTTLLPHAQAVGRPWEWKFVPKDMPGSEFSVHHTVSKRLELLKEQFGDRVYSRADLILVMGEDVADLLKYCVAVTFAMQTKPWLREVDLWKSFINVELEFMQQLDPYWLD</sequence>
<dbReference type="Proteomes" id="UP000005426">
    <property type="component" value="Unassembled WGS sequence"/>
</dbReference>
<dbReference type="HOGENOM" id="CLU_891553_0_0_1"/>
<dbReference type="AlphaFoldDB" id="G9NR59"/>
<dbReference type="OrthoDB" id="5326588at2759"/>
<organism evidence="1 2">
    <name type="scientific">Hypocrea atroviridis (strain ATCC 20476 / IMI 206040)</name>
    <name type="common">Trichoderma atroviride</name>
    <dbReference type="NCBI Taxonomy" id="452589"/>
    <lineage>
        <taxon>Eukaryota</taxon>
        <taxon>Fungi</taxon>
        <taxon>Dikarya</taxon>
        <taxon>Ascomycota</taxon>
        <taxon>Pezizomycotina</taxon>
        <taxon>Sordariomycetes</taxon>
        <taxon>Hypocreomycetidae</taxon>
        <taxon>Hypocreales</taxon>
        <taxon>Hypocreaceae</taxon>
        <taxon>Trichoderma</taxon>
    </lineage>
</organism>
<evidence type="ECO:0000313" key="2">
    <source>
        <dbReference type="Proteomes" id="UP000005426"/>
    </source>
</evidence>
<name>G9NR59_HYPAI</name>
<keyword evidence="2" id="KW-1185">Reference proteome</keyword>
<dbReference type="EMBL" id="ABDG02000021">
    <property type="protein sequence ID" value="EHK47028.1"/>
    <property type="molecule type" value="Genomic_DNA"/>
</dbReference>
<comment type="caution">
    <text evidence="1">The sequence shown here is derived from an EMBL/GenBank/DDBJ whole genome shotgun (WGS) entry which is preliminary data.</text>
</comment>